<dbReference type="GO" id="GO:0005737">
    <property type="term" value="C:cytoplasm"/>
    <property type="evidence" value="ECO:0007669"/>
    <property type="project" value="UniProtKB-SubCell"/>
</dbReference>
<keyword evidence="10" id="KW-0067">ATP-binding</keyword>
<dbReference type="SUPFAM" id="SSF52540">
    <property type="entry name" value="P-loop containing nucleoside triphosphate hydrolases"/>
    <property type="match status" value="2"/>
</dbReference>
<evidence type="ECO:0000256" key="2">
    <source>
        <dbReference type="ARBA" id="ARBA00022490"/>
    </source>
</evidence>
<dbReference type="Gene3D" id="3.30.190.20">
    <property type="match status" value="1"/>
</dbReference>
<dbReference type="NCBIfam" id="TIGR00630">
    <property type="entry name" value="uvra"/>
    <property type="match status" value="1"/>
</dbReference>
<dbReference type="EMBL" id="PFNX01000082">
    <property type="protein sequence ID" value="PIZ57912.1"/>
    <property type="molecule type" value="Genomic_DNA"/>
</dbReference>
<evidence type="ECO:0000256" key="10">
    <source>
        <dbReference type="ARBA" id="ARBA00022840"/>
    </source>
</evidence>
<comment type="similarity">
    <text evidence="14">Belongs to the ABC transporter superfamily. UvrA family.</text>
</comment>
<name>A0A2M7TRF0_9BACT</name>
<keyword evidence="6" id="KW-0227">DNA damage</keyword>
<accession>A0A2M7TRF0</accession>
<dbReference type="PROSITE" id="PS00211">
    <property type="entry name" value="ABC_TRANSPORTER_1"/>
    <property type="match status" value="2"/>
</dbReference>
<evidence type="ECO:0000313" key="19">
    <source>
        <dbReference type="Proteomes" id="UP000229336"/>
    </source>
</evidence>
<evidence type="ECO:0000256" key="1">
    <source>
        <dbReference type="ARBA" id="ARBA00004496"/>
    </source>
</evidence>
<dbReference type="PANTHER" id="PTHR43152:SF3">
    <property type="entry name" value="UVRABC SYSTEM PROTEIN A"/>
    <property type="match status" value="1"/>
</dbReference>
<dbReference type="InterPro" id="IPR017871">
    <property type="entry name" value="ABC_transporter-like_CS"/>
</dbReference>
<dbReference type="InterPro" id="IPR004602">
    <property type="entry name" value="UvrA"/>
</dbReference>
<keyword evidence="7" id="KW-0228">DNA excision</keyword>
<evidence type="ECO:0000256" key="7">
    <source>
        <dbReference type="ARBA" id="ARBA00022769"/>
    </source>
</evidence>
<keyword evidence="12" id="KW-0238">DNA-binding</keyword>
<keyword evidence="11" id="KW-0267">Excision nuclease</keyword>
<dbReference type="InterPro" id="IPR003439">
    <property type="entry name" value="ABC_transporter-like_ATP-bd"/>
</dbReference>
<dbReference type="GO" id="GO:0004518">
    <property type="term" value="F:nuclease activity"/>
    <property type="evidence" value="ECO:0007669"/>
    <property type="project" value="UniProtKB-KW"/>
</dbReference>
<feature type="domain" description="ABC transporter" evidence="17">
    <location>
        <begin position="557"/>
        <end position="892"/>
    </location>
</feature>
<organism evidence="18 19">
    <name type="scientific">Candidatus Shapirobacteria bacterium CG_4_10_14_0_2_um_filter_40_12</name>
    <dbReference type="NCBI Taxonomy" id="1974871"/>
    <lineage>
        <taxon>Bacteria</taxon>
        <taxon>Candidatus Shapironibacteriota</taxon>
    </lineage>
</organism>
<dbReference type="InterPro" id="IPR041102">
    <property type="entry name" value="UvrA_inter"/>
</dbReference>
<keyword evidence="2" id="KW-0963">Cytoplasm</keyword>
<feature type="domain" description="ABC transporter" evidence="17">
    <location>
        <begin position="261"/>
        <end position="542"/>
    </location>
</feature>
<evidence type="ECO:0000259" key="17">
    <source>
        <dbReference type="PROSITE" id="PS50893"/>
    </source>
</evidence>
<evidence type="ECO:0000256" key="4">
    <source>
        <dbReference type="ARBA" id="ARBA00022737"/>
    </source>
</evidence>
<evidence type="ECO:0000256" key="14">
    <source>
        <dbReference type="ARBA" id="ARBA00038000"/>
    </source>
</evidence>
<protein>
    <recommendedName>
        <fullName evidence="15">UvrABC system protein A</fullName>
    </recommendedName>
    <alternativeName>
        <fullName evidence="16">Excinuclease ABC subunit A</fullName>
    </alternativeName>
</protein>
<dbReference type="GO" id="GO:0009380">
    <property type="term" value="C:excinuclease repair complex"/>
    <property type="evidence" value="ECO:0007669"/>
    <property type="project" value="InterPro"/>
</dbReference>
<comment type="caution">
    <text evidence="18">The sequence shown here is derived from an EMBL/GenBank/DDBJ whole genome shotgun (WGS) entry which is preliminary data.</text>
</comment>
<dbReference type="Gene3D" id="1.10.8.280">
    <property type="entry name" value="ABC transporter ATPase domain-like"/>
    <property type="match status" value="1"/>
</dbReference>
<dbReference type="InterPro" id="IPR027417">
    <property type="entry name" value="P-loop_NTPase"/>
</dbReference>
<reference evidence="19" key="1">
    <citation type="submission" date="2017-09" db="EMBL/GenBank/DDBJ databases">
        <title>Depth-based differentiation of microbial function through sediment-hosted aquifers and enrichment of novel symbionts in the deep terrestrial subsurface.</title>
        <authorList>
            <person name="Probst A.J."/>
            <person name="Ladd B."/>
            <person name="Jarett J.K."/>
            <person name="Geller-Mcgrath D.E."/>
            <person name="Sieber C.M.K."/>
            <person name="Emerson J.B."/>
            <person name="Anantharaman K."/>
            <person name="Thomas B.C."/>
            <person name="Malmstrom R."/>
            <person name="Stieglmeier M."/>
            <person name="Klingl A."/>
            <person name="Woyke T."/>
            <person name="Ryan C.M."/>
            <person name="Banfield J.F."/>
        </authorList>
    </citation>
    <scope>NUCLEOTIDE SEQUENCE [LARGE SCALE GENOMIC DNA]</scope>
</reference>
<dbReference type="Gene3D" id="1.20.1580.10">
    <property type="entry name" value="ABC transporter ATPase like domain"/>
    <property type="match status" value="4"/>
</dbReference>
<evidence type="ECO:0000256" key="3">
    <source>
        <dbReference type="ARBA" id="ARBA00022723"/>
    </source>
</evidence>
<dbReference type="GO" id="GO:0006289">
    <property type="term" value="P:nucleotide-excision repair"/>
    <property type="evidence" value="ECO:0007669"/>
    <property type="project" value="InterPro"/>
</dbReference>
<evidence type="ECO:0000256" key="11">
    <source>
        <dbReference type="ARBA" id="ARBA00022881"/>
    </source>
</evidence>
<evidence type="ECO:0000313" key="18">
    <source>
        <dbReference type="EMBL" id="PIZ57912.1"/>
    </source>
</evidence>
<gene>
    <name evidence="18" type="primary">uvrA</name>
    <name evidence="18" type="ORF">COY20_04405</name>
</gene>
<evidence type="ECO:0000256" key="8">
    <source>
        <dbReference type="ARBA" id="ARBA00022771"/>
    </source>
</evidence>
<evidence type="ECO:0000256" key="6">
    <source>
        <dbReference type="ARBA" id="ARBA00022763"/>
    </source>
</evidence>
<keyword evidence="4" id="KW-0677">Repeat</keyword>
<dbReference type="Proteomes" id="UP000229336">
    <property type="component" value="Unassembled WGS sequence"/>
</dbReference>
<keyword evidence="8" id="KW-0863">Zinc-finger</keyword>
<evidence type="ECO:0000256" key="15">
    <source>
        <dbReference type="ARBA" id="ARBA00039316"/>
    </source>
</evidence>
<evidence type="ECO:0000256" key="5">
    <source>
        <dbReference type="ARBA" id="ARBA00022741"/>
    </source>
</evidence>
<dbReference type="AlphaFoldDB" id="A0A2M7TRF0"/>
<dbReference type="Pfam" id="PF17760">
    <property type="entry name" value="UvrA_inter"/>
    <property type="match status" value="1"/>
</dbReference>
<keyword evidence="9" id="KW-0862">Zinc</keyword>
<dbReference type="GO" id="GO:0016887">
    <property type="term" value="F:ATP hydrolysis activity"/>
    <property type="evidence" value="ECO:0007669"/>
    <property type="project" value="InterPro"/>
</dbReference>
<keyword evidence="13" id="KW-0234">DNA repair</keyword>
<comment type="subcellular location">
    <subcellularLocation>
        <location evidence="1">Cytoplasm</location>
    </subcellularLocation>
</comment>
<proteinExistence type="inferred from homology"/>
<evidence type="ECO:0000256" key="16">
    <source>
        <dbReference type="ARBA" id="ARBA00042156"/>
    </source>
</evidence>
<dbReference type="GO" id="GO:0005524">
    <property type="term" value="F:ATP binding"/>
    <property type="evidence" value="ECO:0007669"/>
    <property type="project" value="UniProtKB-KW"/>
</dbReference>
<evidence type="ECO:0000256" key="9">
    <source>
        <dbReference type="ARBA" id="ARBA00022833"/>
    </source>
</evidence>
<dbReference type="Gene3D" id="3.40.50.300">
    <property type="entry name" value="P-loop containing nucleotide triphosphate hydrolases"/>
    <property type="match status" value="3"/>
</dbReference>
<dbReference type="PROSITE" id="PS50893">
    <property type="entry name" value="ABC_TRANSPORTER_2"/>
    <property type="match status" value="2"/>
</dbReference>
<evidence type="ECO:0000256" key="12">
    <source>
        <dbReference type="ARBA" id="ARBA00023125"/>
    </source>
</evidence>
<dbReference type="GO" id="GO:0008270">
    <property type="term" value="F:zinc ion binding"/>
    <property type="evidence" value="ECO:0007669"/>
    <property type="project" value="UniProtKB-KW"/>
</dbReference>
<keyword evidence="5" id="KW-0547">Nucleotide-binding</keyword>
<evidence type="ECO:0000256" key="13">
    <source>
        <dbReference type="ARBA" id="ARBA00023204"/>
    </source>
</evidence>
<keyword evidence="3" id="KW-0479">Metal-binding</keyword>
<dbReference type="GO" id="GO:0003677">
    <property type="term" value="F:DNA binding"/>
    <property type="evidence" value="ECO:0007669"/>
    <property type="project" value="UniProtKB-KW"/>
</dbReference>
<dbReference type="CDD" id="cd03271">
    <property type="entry name" value="ABC_UvrA_II"/>
    <property type="match status" value="1"/>
</dbReference>
<sequence length="902" mass="100069">MLDKIIVKGARENNLKNVSFAIPKNKFVVFTGVSGSGKSSMAFDTLFAEGQRRYVESLSSYARQFLGGLKRPDVDLIEGLSPAIAINQKAISHNPRSTVGTVTEIYDYLRLLFARIGHPHCPNCGREVIPQTVKQIVTQILDTVKLETFVASYRFLIMSPLIREKAGDFRGLLDNLKKQAFKYIRADGKIIDLYSDFGLTKTNKHNLDVVCDRISVTGESLKNDETGLISRLTDSVEQALKFSNGLCIFGKVTDSDFDFPEAPKNIADTLYSENYACPVCNLSIPALEPRLFSFNSPSGACLDCHGLGSKYQIDRSKIPEWKAQYLESRYFNPATPDTVREELEQFMIKKQCLTCNGARLNPEALSVHILSKNIYQICLFPIDDLFSWLNNLGQALANPKEKEILEPIKREIHSRLEFLLAVGLDYLSLDREAGTLSSGESQRIRLASQIGTGLTGVLYILDEPTIGLHPRDNNRLIATLKKLESLGNTVVVVEHDASVIKNADYIVDFGPLAGNKGGEIVAFGTYNQILKNKKSLTGQYLSGKKQISSHVETLHATSLPNINNNQKITITNCRQWNLKNINVDFPLHQLVCVTGVSGSGKSTLVHDTLFGGVRKATLGAYYGTIGQYDTITGCEYVNDVLLVDQSPIGRTPRSNPATYTKVFDDIRELMAQTTESKIRGFGPGRFSFNVKNGRCEACEGQGQIKIEMQFLADIYVTCDQCHGTRFKDDTLEVTYKNKNIADILNLTFDDAADFFKNISSLRRKINTIQEVGLGYLKLGQPSNTLSGGESQRLKISRELVKKINGRILYILDEPTTGLHFYDIDKLIKVLRRLVDMGNTVVVIEHNLDVIKNADWIIDLGPDGGHRGGEVVAAGTVADIIASPRSYTGQYLKSLHGQSKKSS</sequence>
<dbReference type="PANTHER" id="PTHR43152">
    <property type="entry name" value="UVRABC SYSTEM PROTEIN A"/>
    <property type="match status" value="1"/>
</dbReference>